<comment type="subcellular location">
    <subcellularLocation>
        <location evidence="6">Cell membrane</location>
    </subcellularLocation>
    <subcellularLocation>
        <location evidence="1">Membrane</location>
        <topology evidence="1">Multi-pass membrane protein</topology>
    </subcellularLocation>
</comment>
<dbReference type="GO" id="GO:0009847">
    <property type="term" value="P:spore germination"/>
    <property type="evidence" value="ECO:0007669"/>
    <property type="project" value="UniProtKB-UniRule"/>
</dbReference>
<evidence type="ECO:0000313" key="8">
    <source>
        <dbReference type="EMBL" id="PGH79727.1"/>
    </source>
</evidence>
<dbReference type="RefSeq" id="WP_098866810.1">
    <property type="nucleotide sequence ID" value="NZ_NUFN01000035.1"/>
</dbReference>
<dbReference type="InterPro" id="IPR050768">
    <property type="entry name" value="UPF0353/GerABKA_families"/>
</dbReference>
<evidence type="ECO:0000313" key="9">
    <source>
        <dbReference type="Proteomes" id="UP000222944"/>
    </source>
</evidence>
<dbReference type="Proteomes" id="UP000222944">
    <property type="component" value="Unassembled WGS sequence"/>
</dbReference>
<organism evidence="8 9">
    <name type="scientific">Bacillus thuringiensis</name>
    <dbReference type="NCBI Taxonomy" id="1428"/>
    <lineage>
        <taxon>Bacteria</taxon>
        <taxon>Bacillati</taxon>
        <taxon>Bacillota</taxon>
        <taxon>Bacilli</taxon>
        <taxon>Bacillales</taxon>
        <taxon>Bacillaceae</taxon>
        <taxon>Bacillus</taxon>
        <taxon>Bacillus cereus group</taxon>
    </lineage>
</organism>
<evidence type="ECO:0000256" key="6">
    <source>
        <dbReference type="PIRNR" id="PIRNR005690"/>
    </source>
</evidence>
<dbReference type="AlphaFoldDB" id="A0A9X7BVX8"/>
<reference evidence="8 9" key="1">
    <citation type="submission" date="2017-09" db="EMBL/GenBank/DDBJ databases">
        <title>Large-scale bioinformatics analysis of Bacillus genomes uncovers conserved roles of natural products in bacterial physiology.</title>
        <authorList>
            <consortium name="Agbiome Team Llc"/>
            <person name="Bleich R.M."/>
            <person name="Grubbs K.J."/>
            <person name="Santa Maria K.C."/>
            <person name="Allen S.E."/>
            <person name="Farag S."/>
            <person name="Shank E.A."/>
            <person name="Bowers A."/>
        </authorList>
    </citation>
    <scope>NUCLEOTIDE SEQUENCE [LARGE SCALE GENOMIC DNA]</scope>
    <source>
        <strain evidence="8 9">AFS058004</strain>
    </source>
</reference>
<name>A0A9X7BVX8_BACTU</name>
<dbReference type="InterPro" id="IPR004995">
    <property type="entry name" value="Spore_Ger"/>
</dbReference>
<evidence type="ECO:0000256" key="1">
    <source>
        <dbReference type="ARBA" id="ARBA00004141"/>
    </source>
</evidence>
<dbReference type="GO" id="GO:0005886">
    <property type="term" value="C:plasma membrane"/>
    <property type="evidence" value="ECO:0007669"/>
    <property type="project" value="UniProtKB-SubCell"/>
</dbReference>
<sequence length="497" mass="55483">MNKLGSENQSIQETHGLIQTVSLKEFKHKMKEIFNDIADLVEHTLTLKTRTEAVLYYFEGLTDNETLKSNVISPLLQCINDNFQAFDSDIISAHTKKVISWDEIIQEILQGKSVLFIEGHQTALIINTSGGWAERAVQEPTTEVTVKGSHDGFIENASKNLGIIRRYVPSIQLKTKKLMIGARASTAIYLIYLGDVANEGIIQEAERRIQNINADTVLDAGELSNLIKDQKWTPFPQAYLSERPDAIAQHILEGKVVILVDRSPSAMVIPIDLIGFFRTPDDYNLSWLVASSFRLLRFFGFITAIFLPSIYIASVSFHFEIIPLDLYLSIASSRIKVPFPPLMEALIMEITLEMLREAGVRLPQPIGQTIGIVGGIVIGQAAVQAGIVSNIMVIIVSITAISSFVVSNYDLIGTIRLIRFPMMLLGYIYGFVGIVCGSMILIAHFVTLTSFGTPYSIPITPFRIKNFKDSFIRFPIHMLTTRSSTGQPKQEQKRKNN</sequence>
<dbReference type="PANTHER" id="PTHR22550">
    <property type="entry name" value="SPORE GERMINATION PROTEIN"/>
    <property type="match status" value="1"/>
</dbReference>
<feature type="transmembrane region" description="Helical" evidence="7">
    <location>
        <begin position="391"/>
        <end position="412"/>
    </location>
</feature>
<feature type="transmembrane region" description="Helical" evidence="7">
    <location>
        <begin position="295"/>
        <end position="319"/>
    </location>
</feature>
<comment type="caution">
    <text evidence="8">The sequence shown here is derived from an EMBL/GenBank/DDBJ whole genome shotgun (WGS) entry which is preliminary data.</text>
</comment>
<keyword evidence="3 7" id="KW-0812">Transmembrane</keyword>
<feature type="transmembrane region" description="Helical" evidence="7">
    <location>
        <begin position="424"/>
        <end position="446"/>
    </location>
</feature>
<evidence type="ECO:0000256" key="2">
    <source>
        <dbReference type="ARBA" id="ARBA00005278"/>
    </source>
</evidence>
<dbReference type="EMBL" id="NUFN01000035">
    <property type="protein sequence ID" value="PGH79727.1"/>
    <property type="molecule type" value="Genomic_DNA"/>
</dbReference>
<accession>A0A9X7BVX8</accession>
<evidence type="ECO:0000256" key="7">
    <source>
        <dbReference type="SAM" id="Phobius"/>
    </source>
</evidence>
<dbReference type="PANTHER" id="PTHR22550:SF16">
    <property type="entry name" value="SPORE GERMINATION PROTEIN"/>
    <property type="match status" value="1"/>
</dbReference>
<evidence type="ECO:0000256" key="4">
    <source>
        <dbReference type="ARBA" id="ARBA00022989"/>
    </source>
</evidence>
<evidence type="ECO:0000256" key="5">
    <source>
        <dbReference type="ARBA" id="ARBA00023136"/>
    </source>
</evidence>
<keyword evidence="5 6" id="KW-0472">Membrane</keyword>
<proteinExistence type="inferred from homology"/>
<comment type="similarity">
    <text evidence="2 6">Belongs to the GerABKA family.</text>
</comment>
<dbReference type="PIRSF" id="PIRSF005690">
    <property type="entry name" value="GerBA"/>
    <property type="match status" value="1"/>
</dbReference>
<keyword evidence="4 7" id="KW-1133">Transmembrane helix</keyword>
<dbReference type="Pfam" id="PF03323">
    <property type="entry name" value="GerA"/>
    <property type="match status" value="1"/>
</dbReference>
<gene>
    <name evidence="8" type="ORF">CN899_25275</name>
</gene>
<evidence type="ECO:0000256" key="3">
    <source>
        <dbReference type="ARBA" id="ARBA00022692"/>
    </source>
</evidence>
<protein>
    <submittedName>
        <fullName evidence="8">Spore germination protein</fullName>
    </submittedName>
</protein>